<dbReference type="Pfam" id="PF01610">
    <property type="entry name" value="DDE_Tnp_ISL3"/>
    <property type="match status" value="1"/>
</dbReference>
<proteinExistence type="predicted"/>
<protein>
    <recommendedName>
        <fullName evidence="1">Transposase IS204/IS1001/IS1096/IS1165 DDE domain-containing protein</fullName>
    </recommendedName>
</protein>
<sequence>MQTSRQTILRRIMDPPDVSTGSILFLGIDDFAFRRGYRFGTILVNLESHTVADLFPDREADTSAAWMKHHPDLLSSAEIVAATMPKLPLMGLLRRCSARIDFMWSKI</sequence>
<dbReference type="AlphaFoldDB" id="A0A8J3MZH2"/>
<comment type="caution">
    <text evidence="2">The sequence shown here is derived from an EMBL/GenBank/DDBJ whole genome shotgun (WGS) entry which is preliminary data.</text>
</comment>
<dbReference type="EMBL" id="BNJK01000001">
    <property type="protein sequence ID" value="GHO90205.1"/>
    <property type="molecule type" value="Genomic_DNA"/>
</dbReference>
<accession>A0A8J3MZH2</accession>
<dbReference type="InterPro" id="IPR002560">
    <property type="entry name" value="Transposase_DDE"/>
</dbReference>
<gene>
    <name evidence="2" type="ORF">KSF_002530</name>
</gene>
<evidence type="ECO:0000313" key="2">
    <source>
        <dbReference type="EMBL" id="GHO90205.1"/>
    </source>
</evidence>
<keyword evidence="3" id="KW-1185">Reference proteome</keyword>
<evidence type="ECO:0000313" key="3">
    <source>
        <dbReference type="Proteomes" id="UP000597444"/>
    </source>
</evidence>
<dbReference type="Proteomes" id="UP000597444">
    <property type="component" value="Unassembled WGS sequence"/>
</dbReference>
<organism evidence="2 3">
    <name type="scientific">Reticulibacter mediterranei</name>
    <dbReference type="NCBI Taxonomy" id="2778369"/>
    <lineage>
        <taxon>Bacteria</taxon>
        <taxon>Bacillati</taxon>
        <taxon>Chloroflexota</taxon>
        <taxon>Ktedonobacteria</taxon>
        <taxon>Ktedonobacterales</taxon>
        <taxon>Reticulibacteraceae</taxon>
        <taxon>Reticulibacter</taxon>
    </lineage>
</organism>
<reference evidence="2" key="1">
    <citation type="submission" date="2020-10" db="EMBL/GenBank/DDBJ databases">
        <title>Taxonomic study of unclassified bacteria belonging to the class Ktedonobacteria.</title>
        <authorList>
            <person name="Yabe S."/>
            <person name="Wang C.M."/>
            <person name="Zheng Y."/>
            <person name="Sakai Y."/>
            <person name="Cavaletti L."/>
            <person name="Monciardini P."/>
            <person name="Donadio S."/>
        </authorList>
    </citation>
    <scope>NUCLEOTIDE SEQUENCE</scope>
    <source>
        <strain evidence="2">ID150040</strain>
    </source>
</reference>
<name>A0A8J3MZH2_9CHLR</name>
<feature type="domain" description="Transposase IS204/IS1001/IS1096/IS1165 DDE" evidence="1">
    <location>
        <begin position="26"/>
        <end position="72"/>
    </location>
</feature>
<evidence type="ECO:0000259" key="1">
    <source>
        <dbReference type="Pfam" id="PF01610"/>
    </source>
</evidence>